<dbReference type="GO" id="GO:0003998">
    <property type="term" value="F:acylphosphatase activity"/>
    <property type="evidence" value="ECO:0007669"/>
    <property type="project" value="UniProtKB-EC"/>
</dbReference>
<reference evidence="5 6" key="1">
    <citation type="journal article" date="2010" name="Nat. Biotechnol.">
        <title>Genome sequence of the model mushroom Schizophyllum commune.</title>
        <authorList>
            <person name="Ohm R.A."/>
            <person name="de Jong J.F."/>
            <person name="Lugones L.G."/>
            <person name="Aerts A."/>
            <person name="Kothe E."/>
            <person name="Stajich J.E."/>
            <person name="de Vries R.P."/>
            <person name="Record E."/>
            <person name="Levasseur A."/>
            <person name="Baker S.E."/>
            <person name="Bartholomew K.A."/>
            <person name="Coutinho P.M."/>
            <person name="Erdmann S."/>
            <person name="Fowler T.J."/>
            <person name="Gathman A.C."/>
            <person name="Lombard V."/>
            <person name="Henrissat B."/>
            <person name="Knabe N."/>
            <person name="Kuees U."/>
            <person name="Lilly W.W."/>
            <person name="Lindquist E."/>
            <person name="Lucas S."/>
            <person name="Magnuson J.K."/>
            <person name="Piumi F."/>
            <person name="Raudaskoski M."/>
            <person name="Salamov A."/>
            <person name="Schmutz J."/>
            <person name="Schwarze F.W.M.R."/>
            <person name="vanKuyk P.A."/>
            <person name="Horton J.S."/>
            <person name="Grigoriev I.V."/>
            <person name="Woesten H.A.B."/>
        </authorList>
    </citation>
    <scope>NUCLEOTIDE SEQUENCE [LARGE SCALE GENOMIC DNA]</scope>
    <source>
        <strain evidence="6">H4-8 / FGSC 9210</strain>
    </source>
</reference>
<feature type="non-terminal residue" evidence="5">
    <location>
        <position position="92"/>
    </location>
</feature>
<evidence type="ECO:0000256" key="2">
    <source>
        <dbReference type="RuleBase" id="RU004168"/>
    </source>
</evidence>
<name>D8Q3L3_SCHCM</name>
<accession>D8Q3L3</accession>
<evidence type="ECO:0000313" key="5">
    <source>
        <dbReference type="EMBL" id="EFI98330.1"/>
    </source>
</evidence>
<dbReference type="InterPro" id="IPR020456">
    <property type="entry name" value="Acylphosphatase"/>
</dbReference>
<dbReference type="InterPro" id="IPR036046">
    <property type="entry name" value="Acylphosphatase-like_dom_sf"/>
</dbReference>
<dbReference type="HOGENOM" id="CLU_141932_4_0_1"/>
<proteinExistence type="inferred from homology"/>
<organism evidence="6">
    <name type="scientific">Schizophyllum commune (strain H4-8 / FGSC 9210)</name>
    <name type="common">Split gill fungus</name>
    <dbReference type="NCBI Taxonomy" id="578458"/>
    <lineage>
        <taxon>Eukaryota</taxon>
        <taxon>Fungi</taxon>
        <taxon>Dikarya</taxon>
        <taxon>Basidiomycota</taxon>
        <taxon>Agaricomycotina</taxon>
        <taxon>Agaricomycetes</taxon>
        <taxon>Agaricomycetidae</taxon>
        <taxon>Agaricales</taxon>
        <taxon>Schizophyllaceae</taxon>
        <taxon>Schizophyllum</taxon>
    </lineage>
</organism>
<keyword evidence="6" id="KW-1185">Reference proteome</keyword>
<dbReference type="PROSITE" id="PS51160">
    <property type="entry name" value="ACYLPHOSPHATASE_3"/>
    <property type="match status" value="1"/>
</dbReference>
<dbReference type="InterPro" id="IPR001792">
    <property type="entry name" value="Acylphosphatase-like_dom"/>
</dbReference>
<keyword evidence="1" id="KW-0378">Hydrolase</keyword>
<evidence type="ECO:0000256" key="3">
    <source>
        <dbReference type="SAM" id="MobiDB-lite"/>
    </source>
</evidence>
<feature type="domain" description="Acylphosphatase-like" evidence="4">
    <location>
        <begin position="5"/>
        <end position="92"/>
    </location>
</feature>
<dbReference type="PRINTS" id="PR00112">
    <property type="entry name" value="ACYLPHPHTASE"/>
</dbReference>
<dbReference type="InParanoid" id="D8Q3L3"/>
<dbReference type="AlphaFoldDB" id="D8Q3L3"/>
<evidence type="ECO:0000313" key="6">
    <source>
        <dbReference type="Proteomes" id="UP000007431"/>
    </source>
</evidence>
<comment type="catalytic activity">
    <reaction evidence="1">
        <text>an acyl phosphate + H2O = a carboxylate + phosphate + H(+)</text>
        <dbReference type="Rhea" id="RHEA:14965"/>
        <dbReference type="ChEBI" id="CHEBI:15377"/>
        <dbReference type="ChEBI" id="CHEBI:15378"/>
        <dbReference type="ChEBI" id="CHEBI:29067"/>
        <dbReference type="ChEBI" id="CHEBI:43474"/>
        <dbReference type="ChEBI" id="CHEBI:59918"/>
        <dbReference type="EC" id="3.6.1.7"/>
    </reaction>
</comment>
<dbReference type="KEGG" id="scm:SCHCO_02618175"/>
<dbReference type="Pfam" id="PF00708">
    <property type="entry name" value="Acylphosphatase"/>
    <property type="match status" value="1"/>
</dbReference>
<feature type="compositionally biased region" description="Basic and acidic residues" evidence="3">
    <location>
        <begin position="74"/>
        <end position="92"/>
    </location>
</feature>
<dbReference type="Gene3D" id="3.30.70.100">
    <property type="match status" value="1"/>
</dbReference>
<feature type="active site" evidence="1">
    <location>
        <position position="20"/>
    </location>
</feature>
<dbReference type="OrthoDB" id="7961613at2759"/>
<feature type="region of interest" description="Disordered" evidence="3">
    <location>
        <begin position="62"/>
        <end position="92"/>
    </location>
</feature>
<gene>
    <name evidence="5" type="ORF">SCHCODRAFT_107862</name>
</gene>
<evidence type="ECO:0000259" key="4">
    <source>
        <dbReference type="PROSITE" id="PS51160"/>
    </source>
</evidence>
<dbReference type="eggNOG" id="ENOG502SF2P">
    <property type="taxonomic scope" value="Eukaryota"/>
</dbReference>
<dbReference type="SUPFAM" id="SSF54975">
    <property type="entry name" value="Acylphosphatase/BLUF domain-like"/>
    <property type="match status" value="1"/>
</dbReference>
<evidence type="ECO:0000256" key="1">
    <source>
        <dbReference type="PROSITE-ProRule" id="PRU00520"/>
    </source>
</evidence>
<comment type="similarity">
    <text evidence="2">Belongs to the acylphosphatase family.</text>
</comment>
<dbReference type="Proteomes" id="UP000007431">
    <property type="component" value="Unassembled WGS sequence"/>
</dbReference>
<dbReference type="STRING" id="578458.D8Q3L3"/>
<sequence>MPTKRIAFTVHGLVQGVNYRNFAVQRAVTDHVTGWVKNAHDGTVVGEAQGDEQQLEKFIKHLSQGPPAANVTKVEQRELEPKEGEDDFQRRR</sequence>
<dbReference type="PANTHER" id="PTHR47268:SF4">
    <property type="entry name" value="ACYLPHOSPHATASE"/>
    <property type="match status" value="1"/>
</dbReference>
<dbReference type="PANTHER" id="PTHR47268">
    <property type="entry name" value="ACYLPHOSPHATASE"/>
    <property type="match status" value="1"/>
</dbReference>
<protein>
    <recommendedName>
        <fullName evidence="1">acylphosphatase</fullName>
        <ecNumber evidence="1">3.6.1.7</ecNumber>
    </recommendedName>
</protein>
<dbReference type="RefSeq" id="XP_003033233.1">
    <property type="nucleotide sequence ID" value="XM_003033187.1"/>
</dbReference>
<dbReference type="EMBL" id="GL377305">
    <property type="protein sequence ID" value="EFI98330.1"/>
    <property type="molecule type" value="Genomic_DNA"/>
</dbReference>
<dbReference type="PROSITE" id="PS00151">
    <property type="entry name" value="ACYLPHOSPHATASE_2"/>
    <property type="match status" value="1"/>
</dbReference>
<dbReference type="OMA" id="VGFRWSM"/>
<dbReference type="EC" id="3.6.1.7" evidence="1"/>
<feature type="active site" evidence="1">
    <location>
        <position position="38"/>
    </location>
</feature>
<dbReference type="VEuPathDB" id="FungiDB:SCHCODRAFT_02618175"/>
<dbReference type="GeneID" id="9595333"/>
<dbReference type="InterPro" id="IPR017968">
    <property type="entry name" value="Acylphosphatase_CS"/>
</dbReference>